<evidence type="ECO:0000256" key="1">
    <source>
        <dbReference type="SAM" id="Phobius"/>
    </source>
</evidence>
<evidence type="ECO:0000313" key="2">
    <source>
        <dbReference type="EMBL" id="AGY81722.1"/>
    </source>
</evidence>
<reference evidence="2 3" key="1">
    <citation type="journal article" date="2013" name="Genome Announc.">
        <title>Complete Genome Sequence of Carnobacterium gilichinskyi Strain WN1359T (DSM 27470T).</title>
        <authorList>
            <person name="Leonard M.T."/>
            <person name="Panayotova N."/>
            <person name="Farmerie W.G."/>
            <person name="Triplett E.W."/>
            <person name="Nicholson W.L."/>
        </authorList>
    </citation>
    <scope>NUCLEOTIDE SEQUENCE [LARGE SCALE GENOMIC DNA]</scope>
    <source>
        <strain evidence="2 3">WN1359</strain>
    </source>
</reference>
<dbReference type="Proteomes" id="UP000017469">
    <property type="component" value="Chromosome"/>
</dbReference>
<dbReference type="KEGG" id="caw:Q783_05415"/>
<dbReference type="STRING" id="1266845.Q783_05415"/>
<proteinExistence type="predicted"/>
<feature type="transmembrane region" description="Helical" evidence="1">
    <location>
        <begin position="7"/>
        <end position="26"/>
    </location>
</feature>
<gene>
    <name evidence="2" type="ORF">Q783_05415</name>
</gene>
<feature type="transmembrane region" description="Helical" evidence="1">
    <location>
        <begin position="32"/>
        <end position="52"/>
    </location>
</feature>
<accession>U5SD05</accession>
<dbReference type="AlphaFoldDB" id="U5SD05"/>
<protein>
    <submittedName>
        <fullName evidence="2">Gauf-3-monomer</fullName>
    </submittedName>
</protein>
<name>U5SD05_9LACT</name>
<sequence length="65" mass="7712">MKTMKILVHLFAIAMLIFLGFLYTAYVKRDGSLLWIPGILYFFGICFNWYIYSRLFNKLSKHKGV</sequence>
<keyword evidence="1" id="KW-0472">Membrane</keyword>
<evidence type="ECO:0000313" key="3">
    <source>
        <dbReference type="Proteomes" id="UP000017469"/>
    </source>
</evidence>
<keyword evidence="1" id="KW-1133">Transmembrane helix</keyword>
<keyword evidence="1" id="KW-0812">Transmembrane</keyword>
<dbReference type="HOGENOM" id="CLU_2859454_0_0_9"/>
<organism evidence="2 3">
    <name type="scientific">Carnobacterium inhibens subsp. gilichinskyi</name>
    <dbReference type="NCBI Taxonomy" id="1266845"/>
    <lineage>
        <taxon>Bacteria</taxon>
        <taxon>Bacillati</taxon>
        <taxon>Bacillota</taxon>
        <taxon>Bacilli</taxon>
        <taxon>Lactobacillales</taxon>
        <taxon>Carnobacteriaceae</taxon>
        <taxon>Carnobacterium</taxon>
    </lineage>
</organism>
<dbReference type="EMBL" id="CP006812">
    <property type="protein sequence ID" value="AGY81722.1"/>
    <property type="molecule type" value="Genomic_DNA"/>
</dbReference>